<keyword evidence="7" id="KW-0675">Receptor</keyword>
<comment type="similarity">
    <text evidence="2 6">Belongs to the DP1 family.</text>
</comment>
<keyword evidence="8" id="KW-1185">Reference proteome</keyword>
<protein>
    <recommendedName>
        <fullName evidence="6">Receptor expression-enhancing protein</fullName>
    </recommendedName>
</protein>
<evidence type="ECO:0000256" key="2">
    <source>
        <dbReference type="ARBA" id="ARBA00008573"/>
    </source>
</evidence>
<dbReference type="EMBL" id="JACEEZ010025720">
    <property type="protein sequence ID" value="KAG0698161.1"/>
    <property type="molecule type" value="Genomic_DNA"/>
</dbReference>
<organism evidence="7 8">
    <name type="scientific">Chionoecetes opilio</name>
    <name type="common">Atlantic snow crab</name>
    <name type="synonym">Cancer opilio</name>
    <dbReference type="NCBI Taxonomy" id="41210"/>
    <lineage>
        <taxon>Eukaryota</taxon>
        <taxon>Metazoa</taxon>
        <taxon>Ecdysozoa</taxon>
        <taxon>Arthropoda</taxon>
        <taxon>Crustacea</taxon>
        <taxon>Multicrustacea</taxon>
        <taxon>Malacostraca</taxon>
        <taxon>Eumalacostraca</taxon>
        <taxon>Eucarida</taxon>
        <taxon>Decapoda</taxon>
        <taxon>Pleocyemata</taxon>
        <taxon>Brachyura</taxon>
        <taxon>Eubrachyura</taxon>
        <taxon>Majoidea</taxon>
        <taxon>Majidae</taxon>
        <taxon>Chionoecetes</taxon>
    </lineage>
</organism>
<evidence type="ECO:0000313" key="8">
    <source>
        <dbReference type="Proteomes" id="UP000770661"/>
    </source>
</evidence>
<keyword evidence="3 6" id="KW-0812">Transmembrane</keyword>
<evidence type="ECO:0000313" key="7">
    <source>
        <dbReference type="EMBL" id="KAG0698161.1"/>
    </source>
</evidence>
<comment type="caution">
    <text evidence="7">The sequence shown here is derived from an EMBL/GenBank/DDBJ whole genome shotgun (WGS) entry which is preliminary data.</text>
</comment>
<keyword evidence="4 6" id="KW-1133">Transmembrane helix</keyword>
<gene>
    <name evidence="7" type="primary">REEP5</name>
    <name evidence="7" type="ORF">GWK47_026112</name>
</gene>
<feature type="transmembrane region" description="Helical" evidence="6">
    <location>
        <begin position="56"/>
        <end position="80"/>
    </location>
</feature>
<dbReference type="OrthoDB" id="10009287at2759"/>
<dbReference type="PANTHER" id="PTHR12300">
    <property type="entry name" value="HVA22-LIKE PROTEINS"/>
    <property type="match status" value="1"/>
</dbReference>
<dbReference type="AlphaFoldDB" id="A0A8J8WEU5"/>
<feature type="transmembrane region" description="Helical" evidence="6">
    <location>
        <begin position="124"/>
        <end position="144"/>
    </location>
</feature>
<dbReference type="InterPro" id="IPR004345">
    <property type="entry name" value="TB2_DP1_HVA22"/>
</dbReference>
<evidence type="ECO:0000256" key="6">
    <source>
        <dbReference type="RuleBase" id="RU362006"/>
    </source>
</evidence>
<name>A0A8J8WEU5_CHIOP</name>
<dbReference type="GO" id="GO:0016020">
    <property type="term" value="C:membrane"/>
    <property type="evidence" value="ECO:0007669"/>
    <property type="project" value="UniProtKB-SubCell"/>
</dbReference>
<dbReference type="Proteomes" id="UP000770661">
    <property type="component" value="Unassembled WGS sequence"/>
</dbReference>
<proteinExistence type="inferred from homology"/>
<evidence type="ECO:0000256" key="3">
    <source>
        <dbReference type="ARBA" id="ARBA00022692"/>
    </source>
</evidence>
<accession>A0A8J8WEU5</accession>
<dbReference type="Pfam" id="PF03134">
    <property type="entry name" value="TB2_DP1_HVA22"/>
    <property type="match status" value="1"/>
</dbReference>
<reference evidence="7" key="1">
    <citation type="submission" date="2020-07" db="EMBL/GenBank/DDBJ databases">
        <title>The High-quality genome of the commercially important snow crab, Chionoecetes opilio.</title>
        <authorList>
            <person name="Jeong J.-H."/>
            <person name="Ryu S."/>
        </authorList>
    </citation>
    <scope>NUCLEOTIDE SEQUENCE</scope>
    <source>
        <strain evidence="7">MADBK_172401_WGS</strain>
        <tissue evidence="7">Digestive gland</tissue>
    </source>
</reference>
<evidence type="ECO:0000256" key="1">
    <source>
        <dbReference type="ARBA" id="ARBA00004141"/>
    </source>
</evidence>
<dbReference type="PANTHER" id="PTHR12300:SF161">
    <property type="entry name" value="RECEPTOR EXPRESSION-ENHANCING PROTEIN"/>
    <property type="match status" value="1"/>
</dbReference>
<keyword evidence="5 6" id="KW-0472">Membrane</keyword>
<evidence type="ECO:0000256" key="5">
    <source>
        <dbReference type="ARBA" id="ARBA00023136"/>
    </source>
</evidence>
<sequence length="195" mass="22432">MAKGQVARKASVKKEDIEEYGMQQILKWMGDDWAKDPRLGPLLEEKYQPFIKYGTVVLLSLYLVFGYGAQLICNIIGFIYPAYCSIKALESVKKEDDTRWLTYWVVFALFSVTEFFSDILMSWFPLYWLAKCLFLVWCFLPVSWNGSDVIYTRVVRPFFMKHQTGIDSVMSKVTGRLDQLAEDATKVAADAVKGD</sequence>
<comment type="subcellular location">
    <subcellularLocation>
        <location evidence="1 6">Membrane</location>
        <topology evidence="1 6">Multi-pass membrane protein</topology>
    </subcellularLocation>
</comment>
<evidence type="ECO:0000256" key="4">
    <source>
        <dbReference type="ARBA" id="ARBA00022989"/>
    </source>
</evidence>